<keyword evidence="2" id="KW-1185">Reference proteome</keyword>
<accession>A0A9C6WGG0</accession>
<dbReference type="GeneID" id="127565732"/>
<proteinExistence type="predicted"/>
<feature type="transmembrane region" description="Helical" evidence="1">
    <location>
        <begin position="7"/>
        <end position="26"/>
    </location>
</feature>
<name>A0A9C6WGG0_DROAB</name>
<dbReference type="PANTHER" id="PTHR20898:SF0">
    <property type="entry name" value="DAEDALUS ON 3-RELATED"/>
    <property type="match status" value="1"/>
</dbReference>
<keyword evidence="1" id="KW-0812">Transmembrane</keyword>
<evidence type="ECO:0000313" key="2">
    <source>
        <dbReference type="Proteomes" id="UP000515160"/>
    </source>
</evidence>
<keyword evidence="1" id="KW-0472">Membrane</keyword>
<dbReference type="RefSeq" id="XP_051861764.1">
    <property type="nucleotide sequence ID" value="XM_052005804.1"/>
</dbReference>
<dbReference type="SMART" id="SM00697">
    <property type="entry name" value="DM8"/>
    <property type="match status" value="1"/>
</dbReference>
<evidence type="ECO:0000313" key="3">
    <source>
        <dbReference type="RefSeq" id="XP_051861764.1"/>
    </source>
</evidence>
<dbReference type="AlphaFoldDB" id="A0A9C6WGG0"/>
<reference evidence="3" key="1">
    <citation type="submission" date="2025-08" db="UniProtKB">
        <authorList>
            <consortium name="RefSeq"/>
        </authorList>
    </citation>
    <scope>IDENTIFICATION</scope>
    <source>
        <strain evidence="3">15112-1751.03</strain>
        <tissue evidence="3">Whole Adult</tissue>
    </source>
</reference>
<gene>
    <name evidence="3" type="primary">LOC127565732</name>
</gene>
<evidence type="ECO:0000256" key="1">
    <source>
        <dbReference type="SAM" id="Phobius"/>
    </source>
</evidence>
<dbReference type="Proteomes" id="UP000515160">
    <property type="component" value="Chromosome 3"/>
</dbReference>
<dbReference type="Pfam" id="PF06477">
    <property type="entry name" value="DUF1091"/>
    <property type="match status" value="1"/>
</dbReference>
<dbReference type="OrthoDB" id="8022954at2759"/>
<dbReference type="PANTHER" id="PTHR20898">
    <property type="entry name" value="DAEDALUS ON 3-RELATED-RELATED"/>
    <property type="match status" value="1"/>
</dbReference>
<dbReference type="InterPro" id="IPR010512">
    <property type="entry name" value="DUF1091"/>
</dbReference>
<protein>
    <submittedName>
        <fullName evidence="3">Uncharacterized protein LOC127565732</fullName>
    </submittedName>
</protein>
<organism evidence="2 3">
    <name type="scientific">Drosophila albomicans</name>
    <name type="common">Fruit fly</name>
    <dbReference type="NCBI Taxonomy" id="7291"/>
    <lineage>
        <taxon>Eukaryota</taxon>
        <taxon>Metazoa</taxon>
        <taxon>Ecdysozoa</taxon>
        <taxon>Arthropoda</taxon>
        <taxon>Hexapoda</taxon>
        <taxon>Insecta</taxon>
        <taxon>Pterygota</taxon>
        <taxon>Neoptera</taxon>
        <taxon>Endopterygota</taxon>
        <taxon>Diptera</taxon>
        <taxon>Brachycera</taxon>
        <taxon>Muscomorpha</taxon>
        <taxon>Ephydroidea</taxon>
        <taxon>Drosophilidae</taxon>
        <taxon>Drosophila</taxon>
    </lineage>
</organism>
<sequence>MQKIGNLRLGALLIIILINSFTWGTIVRLSAIKCHSDDLKFCVVDKCEMKTLSRRLKEVHAVVKLLKIPVTNASIRAELLRGSLSLYNFEFDGCQYWVNKRRNPFVSAIYKLFNLYRYTNVNHSCPYSHDIVLNHMPFDTNLNTQVPLGNGNYDVVMYWFAYKVLRATITISMEVVN</sequence>
<keyword evidence="1" id="KW-1133">Transmembrane helix</keyword>